<dbReference type="InterPro" id="IPR010656">
    <property type="entry name" value="DctM"/>
</dbReference>
<feature type="transmembrane region" description="Helical" evidence="7">
    <location>
        <begin position="338"/>
        <end position="355"/>
    </location>
</feature>
<dbReference type="KEGG" id="salo:EF888_08210"/>
<dbReference type="GO" id="GO:0022857">
    <property type="term" value="F:transmembrane transporter activity"/>
    <property type="evidence" value="ECO:0007669"/>
    <property type="project" value="UniProtKB-UniRule"/>
</dbReference>
<evidence type="ECO:0000256" key="1">
    <source>
        <dbReference type="ARBA" id="ARBA00004429"/>
    </source>
</evidence>
<name>A0A316G335_9RHOB</name>
<dbReference type="InterPro" id="IPR004681">
    <property type="entry name" value="TRAP_DctM"/>
</dbReference>
<feature type="transmembrane region" description="Helical" evidence="7">
    <location>
        <begin position="104"/>
        <end position="125"/>
    </location>
</feature>
<feature type="transmembrane region" description="Helical" evidence="7">
    <location>
        <begin position="48"/>
        <end position="68"/>
    </location>
</feature>
<evidence type="ECO:0000256" key="3">
    <source>
        <dbReference type="ARBA" id="ARBA00022519"/>
    </source>
</evidence>
<comment type="function">
    <text evidence="7">Part of the tripartite ATP-independent periplasmic (TRAP) transport system.</text>
</comment>
<keyword evidence="7" id="KW-0813">Transport</keyword>
<dbReference type="NCBIfam" id="TIGR00786">
    <property type="entry name" value="dctM"/>
    <property type="match status" value="1"/>
</dbReference>
<proteinExistence type="inferred from homology"/>
<evidence type="ECO:0000256" key="7">
    <source>
        <dbReference type="RuleBase" id="RU369079"/>
    </source>
</evidence>
<feature type="transmembrane region" description="Helical" evidence="7">
    <location>
        <begin position="243"/>
        <end position="262"/>
    </location>
</feature>
<organism evidence="9 10">
    <name type="scientific">Silicimonas algicola</name>
    <dbReference type="NCBI Taxonomy" id="1826607"/>
    <lineage>
        <taxon>Bacteria</taxon>
        <taxon>Pseudomonadati</taxon>
        <taxon>Pseudomonadota</taxon>
        <taxon>Alphaproteobacteria</taxon>
        <taxon>Rhodobacterales</taxon>
        <taxon>Paracoccaceae</taxon>
    </lineage>
</organism>
<dbReference type="EMBL" id="QGGV01000007">
    <property type="protein sequence ID" value="PWK55351.1"/>
    <property type="molecule type" value="Genomic_DNA"/>
</dbReference>
<comment type="subcellular location">
    <subcellularLocation>
        <location evidence="1 7">Cell inner membrane</location>
        <topology evidence="1 7">Multi-pass membrane protein</topology>
    </subcellularLocation>
</comment>
<dbReference type="PANTHER" id="PTHR33362:SF5">
    <property type="entry name" value="C4-DICARBOXYLATE TRAP TRANSPORTER LARGE PERMEASE PROTEIN DCTM"/>
    <property type="match status" value="1"/>
</dbReference>
<dbReference type="Pfam" id="PF06808">
    <property type="entry name" value="DctM"/>
    <property type="match status" value="1"/>
</dbReference>
<comment type="subunit">
    <text evidence="7">The complex comprises the extracytoplasmic solute receptor protein and the two transmembrane proteins.</text>
</comment>
<feature type="transmembrane region" description="Helical" evidence="7">
    <location>
        <begin position="315"/>
        <end position="333"/>
    </location>
</feature>
<dbReference type="OrthoDB" id="9790209at2"/>
<dbReference type="PANTHER" id="PTHR33362">
    <property type="entry name" value="SIALIC ACID TRAP TRANSPORTER PERMEASE PROTEIN SIAT-RELATED"/>
    <property type="match status" value="1"/>
</dbReference>
<comment type="caution">
    <text evidence="9">The sequence shown here is derived from an EMBL/GenBank/DDBJ whole genome shotgun (WGS) entry which is preliminary data.</text>
</comment>
<evidence type="ECO:0000313" key="10">
    <source>
        <dbReference type="Proteomes" id="UP000245390"/>
    </source>
</evidence>
<sequence>MSWEFGVTVAAIVATAILGLPIGHAMLGASTLYLLLQGRDMSIAAEQMLNGLYGSYVLLAIPLFIFAADLMNVGTLSDKLLNFCRGLVGRFRGGLGHVNVVSSLIFSGMSGSAIADAVGMGRIIINLMTRDGKYPAAYAGAITAASAVIGPIIPPSIPMVLFALVSDTSIGYLFLGGVAPGLILGVLLMAMNAWQARVHDYPVDDPVPLRELPMLTLRAVPALLMPVILLVGIYGGVTTPTEAAALAALYAFIVSTVFYRSVSLRTAYETVRHSAKSTASVGFLIAGALAFNYVVTVEQIPNVIQGALGDAELSRIGFLLLVNLVLLVLGCLLEANAILLVIVPIFLPTAVALGVDPVHFGVIVVVNTMIGLVTPPYGLLLFVVTSITKSPIGETIYYLLPFLGIMILGLGMITFLPDLVLFLPRLYGYGG</sequence>
<keyword evidence="5 7" id="KW-1133">Transmembrane helix</keyword>
<keyword evidence="4 7" id="KW-0812">Transmembrane</keyword>
<dbReference type="Proteomes" id="UP000245390">
    <property type="component" value="Unassembled WGS sequence"/>
</dbReference>
<evidence type="ECO:0000256" key="4">
    <source>
        <dbReference type="ARBA" id="ARBA00022692"/>
    </source>
</evidence>
<feature type="transmembrane region" description="Helical" evidence="7">
    <location>
        <begin position="170"/>
        <end position="194"/>
    </location>
</feature>
<comment type="similarity">
    <text evidence="7">Belongs to the TRAP transporter large permease family.</text>
</comment>
<keyword evidence="3 7" id="KW-0997">Cell inner membrane</keyword>
<dbReference type="GO" id="GO:0005886">
    <property type="term" value="C:plasma membrane"/>
    <property type="evidence" value="ECO:0007669"/>
    <property type="project" value="UniProtKB-SubCell"/>
</dbReference>
<evidence type="ECO:0000259" key="8">
    <source>
        <dbReference type="Pfam" id="PF06808"/>
    </source>
</evidence>
<evidence type="ECO:0000256" key="6">
    <source>
        <dbReference type="ARBA" id="ARBA00023136"/>
    </source>
</evidence>
<protein>
    <recommendedName>
        <fullName evidence="7">TRAP transporter large permease protein</fullName>
    </recommendedName>
</protein>
<dbReference type="AlphaFoldDB" id="A0A316G335"/>
<feature type="transmembrane region" description="Helical" evidence="7">
    <location>
        <begin position="215"/>
        <end position="237"/>
    </location>
</feature>
<feature type="transmembrane region" description="Helical" evidence="7">
    <location>
        <begin position="361"/>
        <end position="384"/>
    </location>
</feature>
<feature type="transmembrane region" description="Helical" evidence="7">
    <location>
        <begin position="6"/>
        <end position="36"/>
    </location>
</feature>
<gene>
    <name evidence="9" type="ORF">C8D95_10716</name>
</gene>
<feature type="transmembrane region" description="Helical" evidence="7">
    <location>
        <begin position="274"/>
        <end position="295"/>
    </location>
</feature>
<evidence type="ECO:0000313" key="9">
    <source>
        <dbReference type="EMBL" id="PWK55351.1"/>
    </source>
</evidence>
<keyword evidence="10" id="KW-1185">Reference proteome</keyword>
<keyword evidence="2" id="KW-1003">Cell membrane</keyword>
<feature type="transmembrane region" description="Helical" evidence="7">
    <location>
        <begin position="396"/>
        <end position="416"/>
    </location>
</feature>
<dbReference type="RefSeq" id="WP_109759961.1">
    <property type="nucleotide sequence ID" value="NZ_CP034588.1"/>
</dbReference>
<accession>A0A316G335</accession>
<feature type="transmembrane region" description="Helical" evidence="7">
    <location>
        <begin position="137"/>
        <end position="164"/>
    </location>
</feature>
<keyword evidence="6 7" id="KW-0472">Membrane</keyword>
<feature type="domain" description="TRAP C4-dicarboxylate transport system permease DctM subunit" evidence="8">
    <location>
        <begin position="10"/>
        <end position="418"/>
    </location>
</feature>
<dbReference type="PIRSF" id="PIRSF006066">
    <property type="entry name" value="HI0050"/>
    <property type="match status" value="1"/>
</dbReference>
<reference evidence="9 10" key="1">
    <citation type="submission" date="2018-05" db="EMBL/GenBank/DDBJ databases">
        <title>Genomic Encyclopedia of Type Strains, Phase IV (KMG-IV): sequencing the most valuable type-strain genomes for metagenomic binning, comparative biology and taxonomic classification.</title>
        <authorList>
            <person name="Goeker M."/>
        </authorList>
    </citation>
    <scope>NUCLEOTIDE SEQUENCE [LARGE SCALE GENOMIC DNA]</scope>
    <source>
        <strain evidence="9 10">DSM 103371</strain>
    </source>
</reference>
<evidence type="ECO:0000256" key="2">
    <source>
        <dbReference type="ARBA" id="ARBA00022475"/>
    </source>
</evidence>
<evidence type="ECO:0000256" key="5">
    <source>
        <dbReference type="ARBA" id="ARBA00022989"/>
    </source>
</evidence>